<reference evidence="2" key="1">
    <citation type="submission" date="2023-06" db="EMBL/GenBank/DDBJ databases">
        <title>Genome-scale phylogeny and comparative genomics of the fungal order Sordariales.</title>
        <authorList>
            <consortium name="Lawrence Berkeley National Laboratory"/>
            <person name="Hensen N."/>
            <person name="Bonometti L."/>
            <person name="Westerberg I."/>
            <person name="Brannstrom I.O."/>
            <person name="Guillou S."/>
            <person name="Cros-Aarteil S."/>
            <person name="Calhoun S."/>
            <person name="Haridas S."/>
            <person name="Kuo A."/>
            <person name="Mondo S."/>
            <person name="Pangilinan J."/>
            <person name="Riley R."/>
            <person name="LaButti K."/>
            <person name="Andreopoulos B."/>
            <person name="Lipzen A."/>
            <person name="Chen C."/>
            <person name="Yanf M."/>
            <person name="Daum C."/>
            <person name="Ng V."/>
            <person name="Clum A."/>
            <person name="Steindorff A."/>
            <person name="Ohm R."/>
            <person name="Martin F."/>
            <person name="Silar P."/>
            <person name="Natvig D."/>
            <person name="Lalanne C."/>
            <person name="Gautier V."/>
            <person name="Ament-velasquez S.L."/>
            <person name="Kruys A."/>
            <person name="Hutchinson M.I."/>
            <person name="Powell A.J."/>
            <person name="Barry K."/>
            <person name="Miller A.N."/>
            <person name="Grigoriev I.V."/>
            <person name="Debuchy R."/>
            <person name="Gladieux P."/>
            <person name="Thoren M.H."/>
            <person name="Johannesson H."/>
        </authorList>
    </citation>
    <scope>NUCLEOTIDE SEQUENCE</scope>
    <source>
        <strain evidence="2">SMH2392-1A</strain>
    </source>
</reference>
<evidence type="ECO:0000313" key="3">
    <source>
        <dbReference type="Proteomes" id="UP001172101"/>
    </source>
</evidence>
<dbReference type="InterPro" id="IPR050967">
    <property type="entry name" value="Thiamine_Salvage_TenA"/>
</dbReference>
<evidence type="ECO:0000313" key="2">
    <source>
        <dbReference type="EMBL" id="KAK0727625.1"/>
    </source>
</evidence>
<dbReference type="PANTHER" id="PTHR43198:SF2">
    <property type="entry name" value="SI:CH1073-67J19.1-RELATED"/>
    <property type="match status" value="1"/>
</dbReference>
<dbReference type="Pfam" id="PF03070">
    <property type="entry name" value="TENA_THI-4"/>
    <property type="match status" value="1"/>
</dbReference>
<protein>
    <recommendedName>
        <fullName evidence="1">Thiaminase-2/PQQC domain-containing protein</fullName>
    </recommendedName>
</protein>
<dbReference type="AlphaFoldDB" id="A0AA40E590"/>
<dbReference type="Proteomes" id="UP001172101">
    <property type="component" value="Unassembled WGS sequence"/>
</dbReference>
<dbReference type="GO" id="GO:0005829">
    <property type="term" value="C:cytosol"/>
    <property type="evidence" value="ECO:0007669"/>
    <property type="project" value="TreeGrafter"/>
</dbReference>
<proteinExistence type="predicted"/>
<dbReference type="CDD" id="cd19359">
    <property type="entry name" value="TenA_C_Bt3146-like"/>
    <property type="match status" value="1"/>
</dbReference>
<organism evidence="2 3">
    <name type="scientific">Lasiosphaeria miniovina</name>
    <dbReference type="NCBI Taxonomy" id="1954250"/>
    <lineage>
        <taxon>Eukaryota</taxon>
        <taxon>Fungi</taxon>
        <taxon>Dikarya</taxon>
        <taxon>Ascomycota</taxon>
        <taxon>Pezizomycotina</taxon>
        <taxon>Sordariomycetes</taxon>
        <taxon>Sordariomycetidae</taxon>
        <taxon>Sordariales</taxon>
        <taxon>Lasiosphaeriaceae</taxon>
        <taxon>Lasiosphaeria</taxon>
    </lineage>
</organism>
<dbReference type="PANTHER" id="PTHR43198">
    <property type="entry name" value="BIFUNCTIONAL TH2 PROTEIN"/>
    <property type="match status" value="1"/>
</dbReference>
<dbReference type="InterPro" id="IPR004305">
    <property type="entry name" value="Thiaminase-2/PQQC"/>
</dbReference>
<accession>A0AA40E590</accession>
<comment type="caution">
    <text evidence="2">The sequence shown here is derived from an EMBL/GenBank/DDBJ whole genome shotgun (WGS) entry which is preliminary data.</text>
</comment>
<dbReference type="GO" id="GO:0006772">
    <property type="term" value="P:thiamine metabolic process"/>
    <property type="evidence" value="ECO:0007669"/>
    <property type="project" value="UniProtKB-ARBA"/>
</dbReference>
<dbReference type="InterPro" id="IPR016084">
    <property type="entry name" value="Haem_Oase-like_multi-hlx"/>
</dbReference>
<dbReference type="RefSeq" id="XP_060300480.1">
    <property type="nucleotide sequence ID" value="XM_060447878.1"/>
</dbReference>
<keyword evidence="3" id="KW-1185">Reference proteome</keyword>
<dbReference type="SUPFAM" id="SSF48613">
    <property type="entry name" value="Heme oxygenase-like"/>
    <property type="match status" value="1"/>
</dbReference>
<gene>
    <name evidence="2" type="ORF">B0T26DRAFT_868878</name>
</gene>
<dbReference type="EMBL" id="JAUIRO010000002">
    <property type="protein sequence ID" value="KAK0727625.1"/>
    <property type="molecule type" value="Genomic_DNA"/>
</dbReference>
<dbReference type="Gene3D" id="1.20.910.10">
    <property type="entry name" value="Heme oxygenase-like"/>
    <property type="match status" value="1"/>
</dbReference>
<sequence length="272" mass="30494">MDDPVFNIPDLTASGRIRQLFANANLDAADLHHGALPADIRAAPNVVEDGTLIFKLIQQNKDLYNKFLNNRFCKGMAYGTLPSSTYDEFAKQDYLYLLDDVKFKALRFSKLNSRTSFSFLQVQADKIASAVKYAGEWKQTCIDDLGIPPAAMGDIEPSAAEIGYASFLRSETALDDYLSLYIITIPCVYGWGQIAKMLDQDPKTDKSSSFYKTWIQPNLDEQYGKQLSQFIEANRPLYASTVNDVEWNDLFRTALKFEIGLFDSVLAQAPGS</sequence>
<name>A0AA40E590_9PEZI</name>
<dbReference type="GeneID" id="85331148"/>
<feature type="domain" description="Thiaminase-2/PQQC" evidence="1">
    <location>
        <begin position="61"/>
        <end position="259"/>
    </location>
</feature>
<evidence type="ECO:0000259" key="1">
    <source>
        <dbReference type="Pfam" id="PF03070"/>
    </source>
</evidence>